<dbReference type="Pfam" id="PF00749">
    <property type="entry name" value="tRNA-synt_1c"/>
    <property type="match status" value="2"/>
</dbReference>
<evidence type="ECO:0000259" key="8">
    <source>
        <dbReference type="Pfam" id="PF00749"/>
    </source>
</evidence>
<dbReference type="Gene3D" id="3.40.50.620">
    <property type="entry name" value="HUPs"/>
    <property type="match status" value="2"/>
</dbReference>
<comment type="caution">
    <text evidence="9">The sequence shown here is derived from an EMBL/GenBank/DDBJ whole genome shotgun (WGS) entry which is preliminary data.</text>
</comment>
<organism evidence="9 10">
    <name type="scientific">Sphingomonas glacialis</name>
    <dbReference type="NCBI Taxonomy" id="658225"/>
    <lineage>
        <taxon>Bacteria</taxon>
        <taxon>Pseudomonadati</taxon>
        <taxon>Pseudomonadota</taxon>
        <taxon>Alphaproteobacteria</taxon>
        <taxon>Sphingomonadales</taxon>
        <taxon>Sphingomonadaceae</taxon>
        <taxon>Sphingomonas</taxon>
    </lineage>
</organism>
<keyword evidence="1 7" id="KW-0436">Ligase</keyword>
<dbReference type="Proteomes" id="UP000652430">
    <property type="component" value="Unassembled WGS sequence"/>
</dbReference>
<dbReference type="PANTHER" id="PTHR43311">
    <property type="entry name" value="GLUTAMATE--TRNA LIGASE"/>
    <property type="match status" value="1"/>
</dbReference>
<evidence type="ECO:0000256" key="6">
    <source>
        <dbReference type="ARBA" id="ARBA00023146"/>
    </source>
</evidence>
<evidence type="ECO:0000256" key="1">
    <source>
        <dbReference type="ARBA" id="ARBA00022598"/>
    </source>
</evidence>
<dbReference type="InterPro" id="IPR000924">
    <property type="entry name" value="Glu/Gln-tRNA-synth"/>
</dbReference>
<dbReference type="PROSITE" id="PS00178">
    <property type="entry name" value="AA_TRNA_LIGASE_I"/>
    <property type="match status" value="1"/>
</dbReference>
<name>A0ABQ3LNM6_9SPHN</name>
<dbReference type="RefSeq" id="WP_189676982.1">
    <property type="nucleotide sequence ID" value="NZ_BNAQ01000005.1"/>
</dbReference>
<accession>A0ABQ3LNM6</accession>
<dbReference type="PANTHER" id="PTHR43311:SF1">
    <property type="entry name" value="GLUTAMYL-Q TRNA(ASP) SYNTHETASE"/>
    <property type="match status" value="1"/>
</dbReference>
<keyword evidence="10" id="KW-1185">Reference proteome</keyword>
<dbReference type="InterPro" id="IPR049940">
    <property type="entry name" value="GluQ/Sye"/>
</dbReference>
<dbReference type="SUPFAM" id="SSF52374">
    <property type="entry name" value="Nucleotidylyl transferase"/>
    <property type="match status" value="1"/>
</dbReference>
<dbReference type="PRINTS" id="PR00987">
    <property type="entry name" value="TRNASYNTHGLU"/>
</dbReference>
<protein>
    <submittedName>
        <fullName evidence="9">tRNA glutamyl-Q(34) synthetase GluQRS</fullName>
    </submittedName>
</protein>
<reference evidence="10" key="1">
    <citation type="journal article" date="2019" name="Int. J. Syst. Evol. Microbiol.">
        <title>The Global Catalogue of Microorganisms (GCM) 10K type strain sequencing project: providing services to taxonomists for standard genome sequencing and annotation.</title>
        <authorList>
            <consortium name="The Broad Institute Genomics Platform"/>
            <consortium name="The Broad Institute Genome Sequencing Center for Infectious Disease"/>
            <person name="Wu L."/>
            <person name="Ma J."/>
        </authorList>
    </citation>
    <scope>NUCLEOTIDE SEQUENCE [LARGE SCALE GENOMIC DNA]</scope>
    <source>
        <strain evidence="10">CGMCC 1.8957</strain>
    </source>
</reference>
<keyword evidence="3 7" id="KW-0547">Nucleotide-binding</keyword>
<dbReference type="InterPro" id="IPR020058">
    <property type="entry name" value="Glu/Gln-tRNA-synth_Ib_cat-dom"/>
</dbReference>
<gene>
    <name evidence="9" type="ORF">GCM10008023_30890</name>
</gene>
<keyword evidence="6 7" id="KW-0030">Aminoacyl-tRNA synthetase</keyword>
<evidence type="ECO:0000256" key="5">
    <source>
        <dbReference type="ARBA" id="ARBA00022840"/>
    </source>
</evidence>
<dbReference type="EMBL" id="BNAQ01000005">
    <property type="protein sequence ID" value="GHH21770.1"/>
    <property type="molecule type" value="Genomic_DNA"/>
</dbReference>
<feature type="domain" description="Glutamyl/glutaminyl-tRNA synthetase class Ib catalytic" evidence="8">
    <location>
        <begin position="216"/>
        <end position="324"/>
    </location>
</feature>
<evidence type="ECO:0000256" key="7">
    <source>
        <dbReference type="RuleBase" id="RU363037"/>
    </source>
</evidence>
<proteinExistence type="inferred from homology"/>
<keyword evidence="2" id="KW-0479">Metal-binding</keyword>
<evidence type="ECO:0000313" key="10">
    <source>
        <dbReference type="Proteomes" id="UP000652430"/>
    </source>
</evidence>
<keyword evidence="5 7" id="KW-0067">ATP-binding</keyword>
<evidence type="ECO:0000256" key="4">
    <source>
        <dbReference type="ARBA" id="ARBA00022833"/>
    </source>
</evidence>
<dbReference type="InterPro" id="IPR014729">
    <property type="entry name" value="Rossmann-like_a/b/a_fold"/>
</dbReference>
<dbReference type="InterPro" id="IPR001412">
    <property type="entry name" value="aa-tRNA-synth_I_CS"/>
</dbReference>
<keyword evidence="7" id="KW-0648">Protein biosynthesis</keyword>
<feature type="domain" description="Glutamyl/glutaminyl-tRNA synthetase class Ib catalytic" evidence="8">
    <location>
        <begin position="25"/>
        <end position="167"/>
    </location>
</feature>
<comment type="similarity">
    <text evidence="7">Belongs to the class-I aminoacyl-tRNA synthetase family.</text>
</comment>
<evidence type="ECO:0000256" key="2">
    <source>
        <dbReference type="ARBA" id="ARBA00022723"/>
    </source>
</evidence>
<evidence type="ECO:0000313" key="9">
    <source>
        <dbReference type="EMBL" id="GHH21770.1"/>
    </source>
</evidence>
<keyword evidence="4" id="KW-0862">Zinc</keyword>
<sequence>MTALPVSDDFSTATDSRSSARVASVITRFAPSPTGRLHLGHAFSAVRAHDRARAAGGRFLLRIEDIDGTRSRPEHVAAIEADLRWLGLAWDGPVLFQSTRLDVYAAALERLRGMGLLYPCFCTRAEIAASLSAPHGPEAVYPGTCRALDADAVAARVAHGDRFAWRLDMAKALALAPPLPGREGLGVGRLEAGVAPHYGPTHPSIPSRPGRGGVNLTWTDEIAGTIVADPLSHGDVILARKDAPASYHLAVTIDDAAQGVSHVVRGVDLFGATHVHRLLQALLGFPTPIYHHHALIAGPDGARLAKRNHAPTLESLRLAGEDGPALAASLRAGIGFVAANA</sequence>
<evidence type="ECO:0000256" key="3">
    <source>
        <dbReference type="ARBA" id="ARBA00022741"/>
    </source>
</evidence>